<evidence type="ECO:0000313" key="9">
    <source>
        <dbReference type="Proteomes" id="UP000000268"/>
    </source>
</evidence>
<keyword evidence="9" id="KW-1185">Reference proteome</keyword>
<feature type="transmembrane region" description="Helical" evidence="6">
    <location>
        <begin position="120"/>
        <end position="140"/>
    </location>
</feature>
<feature type="transmembrane region" description="Helical" evidence="6">
    <location>
        <begin position="50"/>
        <end position="70"/>
    </location>
</feature>
<dbReference type="GO" id="GO:0005886">
    <property type="term" value="C:plasma membrane"/>
    <property type="evidence" value="ECO:0007669"/>
    <property type="project" value="TreeGrafter"/>
</dbReference>
<dbReference type="KEGG" id="amr:AM1_0730"/>
<organism evidence="8 9">
    <name type="scientific">Acaryochloris marina (strain MBIC 11017)</name>
    <dbReference type="NCBI Taxonomy" id="329726"/>
    <lineage>
        <taxon>Bacteria</taxon>
        <taxon>Bacillati</taxon>
        <taxon>Cyanobacteriota</taxon>
        <taxon>Cyanophyceae</taxon>
        <taxon>Acaryochloridales</taxon>
        <taxon>Acaryochloridaceae</taxon>
        <taxon>Acaryochloris</taxon>
    </lineage>
</organism>
<evidence type="ECO:0000256" key="5">
    <source>
        <dbReference type="ARBA" id="ARBA00023136"/>
    </source>
</evidence>
<dbReference type="Gene3D" id="1.20.1510.10">
    <property type="entry name" value="Cation efflux protein transmembrane domain"/>
    <property type="match status" value="1"/>
</dbReference>
<proteinExistence type="predicted"/>
<feature type="transmembrane region" description="Helical" evidence="6">
    <location>
        <begin position="187"/>
        <end position="209"/>
    </location>
</feature>
<dbReference type="PANTHER" id="PTHR43840:SF15">
    <property type="entry name" value="MITOCHONDRIAL METAL TRANSPORTER 1-RELATED"/>
    <property type="match status" value="1"/>
</dbReference>
<evidence type="ECO:0000256" key="3">
    <source>
        <dbReference type="ARBA" id="ARBA00022692"/>
    </source>
</evidence>
<dbReference type="eggNOG" id="COG3965">
    <property type="taxonomic scope" value="Bacteria"/>
</dbReference>
<keyword evidence="3 6" id="KW-0812">Transmembrane</keyword>
<feature type="transmembrane region" description="Helical" evidence="6">
    <location>
        <begin position="17"/>
        <end position="38"/>
    </location>
</feature>
<protein>
    <submittedName>
        <fullName evidence="8">Cation diffusion facilitator (CDF) family transporter</fullName>
    </submittedName>
</protein>
<dbReference type="GO" id="GO:0015093">
    <property type="term" value="F:ferrous iron transmembrane transporter activity"/>
    <property type="evidence" value="ECO:0007669"/>
    <property type="project" value="TreeGrafter"/>
</dbReference>
<dbReference type="InterPro" id="IPR058533">
    <property type="entry name" value="Cation_efflux_TM"/>
</dbReference>
<dbReference type="PANTHER" id="PTHR43840">
    <property type="entry name" value="MITOCHONDRIAL METAL TRANSPORTER 1-RELATED"/>
    <property type="match status" value="1"/>
</dbReference>
<evidence type="ECO:0000256" key="4">
    <source>
        <dbReference type="ARBA" id="ARBA00022989"/>
    </source>
</evidence>
<dbReference type="RefSeq" id="WP_012161361.1">
    <property type="nucleotide sequence ID" value="NC_009925.1"/>
</dbReference>
<dbReference type="STRING" id="329726.AM1_0730"/>
<feature type="transmembrane region" description="Helical" evidence="6">
    <location>
        <begin position="160"/>
        <end position="180"/>
    </location>
</feature>
<dbReference type="GO" id="GO:0015086">
    <property type="term" value="F:cadmium ion transmembrane transporter activity"/>
    <property type="evidence" value="ECO:0007669"/>
    <property type="project" value="TreeGrafter"/>
</dbReference>
<dbReference type="GO" id="GO:0015341">
    <property type="term" value="F:zinc efflux antiporter activity"/>
    <property type="evidence" value="ECO:0007669"/>
    <property type="project" value="TreeGrafter"/>
</dbReference>
<evidence type="ECO:0000256" key="2">
    <source>
        <dbReference type="ARBA" id="ARBA00022448"/>
    </source>
</evidence>
<dbReference type="Pfam" id="PF01545">
    <property type="entry name" value="Cation_efflux"/>
    <property type="match status" value="1"/>
</dbReference>
<dbReference type="GO" id="GO:0006882">
    <property type="term" value="P:intracellular zinc ion homeostasis"/>
    <property type="evidence" value="ECO:0007669"/>
    <property type="project" value="TreeGrafter"/>
</dbReference>
<reference evidence="8 9" key="1">
    <citation type="journal article" date="2008" name="Proc. Natl. Acad. Sci. U.S.A.">
        <title>Niche adaptation and genome expansion in the chlorophyll d-producing cyanobacterium Acaryochloris marina.</title>
        <authorList>
            <person name="Swingley W.D."/>
            <person name="Chen M."/>
            <person name="Cheung P.C."/>
            <person name="Conrad A.L."/>
            <person name="Dejesa L.C."/>
            <person name="Hao J."/>
            <person name="Honchak B.M."/>
            <person name="Karbach L.E."/>
            <person name="Kurdoglu A."/>
            <person name="Lahiri S."/>
            <person name="Mastrian S.D."/>
            <person name="Miyashita H."/>
            <person name="Page L."/>
            <person name="Ramakrishna P."/>
            <person name="Satoh S."/>
            <person name="Sattley W.M."/>
            <person name="Shimada Y."/>
            <person name="Taylor H.L."/>
            <person name="Tomo T."/>
            <person name="Tsuchiya T."/>
            <person name="Wang Z.T."/>
            <person name="Raymond J."/>
            <person name="Mimuro M."/>
            <person name="Blankenship R.E."/>
            <person name="Touchman J.W."/>
        </authorList>
    </citation>
    <scope>NUCLEOTIDE SEQUENCE [LARGE SCALE GENOMIC DNA]</scope>
    <source>
        <strain evidence="9">MBIC 11017</strain>
    </source>
</reference>
<keyword evidence="2" id="KW-0813">Transport</keyword>
<evidence type="ECO:0000313" key="8">
    <source>
        <dbReference type="EMBL" id="ABW25776.1"/>
    </source>
</evidence>
<dbReference type="InterPro" id="IPR027469">
    <property type="entry name" value="Cation_efflux_TMD_sf"/>
</dbReference>
<feature type="domain" description="Cation efflux protein transmembrane" evidence="7">
    <location>
        <begin position="19"/>
        <end position="220"/>
    </location>
</feature>
<gene>
    <name evidence="8" type="ordered locus">AM1_0730</name>
</gene>
<dbReference type="InterPro" id="IPR050291">
    <property type="entry name" value="CDF_Transporter"/>
</dbReference>
<accession>B0CF89</accession>
<keyword evidence="4 6" id="KW-1133">Transmembrane helix</keyword>
<evidence type="ECO:0000256" key="6">
    <source>
        <dbReference type="SAM" id="Phobius"/>
    </source>
</evidence>
<evidence type="ECO:0000259" key="7">
    <source>
        <dbReference type="Pfam" id="PF01545"/>
    </source>
</evidence>
<dbReference type="Proteomes" id="UP000000268">
    <property type="component" value="Chromosome"/>
</dbReference>
<comment type="subcellular location">
    <subcellularLocation>
        <location evidence="1">Membrane</location>
        <topology evidence="1">Multi-pass membrane protein</topology>
    </subcellularLocation>
</comment>
<keyword evidence="5 6" id="KW-0472">Membrane</keyword>
<dbReference type="HOGENOM" id="CLU_056154_0_0_3"/>
<feature type="transmembrane region" description="Helical" evidence="6">
    <location>
        <begin position="90"/>
        <end position="108"/>
    </location>
</feature>
<name>B0CF89_ACAM1</name>
<evidence type="ECO:0000256" key="1">
    <source>
        <dbReference type="ARBA" id="ARBA00004141"/>
    </source>
</evidence>
<dbReference type="EMBL" id="CP000828">
    <property type="protein sequence ID" value="ABW25776.1"/>
    <property type="molecule type" value="Genomic_DNA"/>
</dbReference>
<sequence length="316" mass="35224">MIATTSTPPDQGSQEQWALTLSIMGSAVFAVLGGVFGLYTHSGAILLDGFYSLMTMTMSFVSLKVAALIQEGPSRRYQFGYYGFEPFINTIKGIIVLSVSLFAFVSAIEDLLHGGRDLVVGLALAYATLSTVGCFTFAILMHRYAQRLNLPLLEVEARDWTVDGCISSAVALTFVVTLLLQETSWNIYLSYVDPLLVSILVLIIIPLPLRTVFEGVNQLLGVAPESELDREIRKTISQVARIQKHPIDRFHLQMMVQGRVLYVFIQILVPAEFGVDRVQELDQLRQKFADAIADLHPFPEIDIVFTEDPYWLKDGQ</sequence>
<dbReference type="SUPFAM" id="SSF161111">
    <property type="entry name" value="Cation efflux protein transmembrane domain-like"/>
    <property type="match status" value="1"/>
</dbReference>
<dbReference type="AlphaFoldDB" id="B0CF89"/>